<comment type="caution">
    <text evidence="2">The sequence shown here is derived from an EMBL/GenBank/DDBJ whole genome shotgun (WGS) entry which is preliminary data.</text>
</comment>
<dbReference type="NCBIfam" id="NF033546">
    <property type="entry name" value="transpos_IS21"/>
    <property type="match status" value="1"/>
</dbReference>
<feature type="non-terminal residue" evidence="2">
    <location>
        <position position="1"/>
    </location>
</feature>
<dbReference type="PROSITE" id="PS50994">
    <property type="entry name" value="INTEGRASE"/>
    <property type="match status" value="1"/>
</dbReference>
<dbReference type="GO" id="GO:0015074">
    <property type="term" value="P:DNA integration"/>
    <property type="evidence" value="ECO:0007669"/>
    <property type="project" value="InterPro"/>
</dbReference>
<dbReference type="AlphaFoldDB" id="X0YSV0"/>
<dbReference type="InterPro" id="IPR001584">
    <property type="entry name" value="Integrase_cat-core"/>
</dbReference>
<feature type="non-terminal residue" evidence="2">
    <location>
        <position position="248"/>
    </location>
</feature>
<dbReference type="GO" id="GO:0003676">
    <property type="term" value="F:nucleic acid binding"/>
    <property type="evidence" value="ECO:0007669"/>
    <property type="project" value="InterPro"/>
</dbReference>
<dbReference type="Gene3D" id="3.30.420.10">
    <property type="entry name" value="Ribonuclease H-like superfamily/Ribonuclease H"/>
    <property type="match status" value="1"/>
</dbReference>
<sequence length="248" mass="28924">KRKIGPYLGIIEEILRQDQSVHRKQRHTKRRIFERLRDEYGYPGGHTAVKEIVRDWEQRHREVFMPLTHRPGEAQVDFGSAEIVHRGQTIKVAMFVMTLPYSDAIFCGLFPRECTEAFLEGHRRAFEFFGGVPKRISYDNSKIAVAKIVGKRKRELTQAFLRLVSHFLFEPHFCLVRRPNEKGHVEGLLGYARRNFLVPVPRVDNLETLNAELEDKCHQDLGRRLRGKAVTKAELLEEERSTLLEIPK</sequence>
<accession>X0YSV0</accession>
<evidence type="ECO:0000313" key="2">
    <source>
        <dbReference type="EMBL" id="GAG39751.1"/>
    </source>
</evidence>
<organism evidence="2">
    <name type="scientific">marine sediment metagenome</name>
    <dbReference type="NCBI Taxonomy" id="412755"/>
    <lineage>
        <taxon>unclassified sequences</taxon>
        <taxon>metagenomes</taxon>
        <taxon>ecological metagenomes</taxon>
    </lineage>
</organism>
<dbReference type="InterPro" id="IPR036397">
    <property type="entry name" value="RNaseH_sf"/>
</dbReference>
<reference evidence="2" key="1">
    <citation type="journal article" date="2014" name="Front. Microbiol.">
        <title>High frequency of phylogenetically diverse reductive dehalogenase-homologous genes in deep subseafloor sedimentary metagenomes.</title>
        <authorList>
            <person name="Kawai M."/>
            <person name="Futagami T."/>
            <person name="Toyoda A."/>
            <person name="Takaki Y."/>
            <person name="Nishi S."/>
            <person name="Hori S."/>
            <person name="Arai W."/>
            <person name="Tsubouchi T."/>
            <person name="Morono Y."/>
            <person name="Uchiyama I."/>
            <person name="Ito T."/>
            <person name="Fujiyama A."/>
            <person name="Inagaki F."/>
            <person name="Takami H."/>
        </authorList>
    </citation>
    <scope>NUCLEOTIDE SEQUENCE</scope>
    <source>
        <strain evidence="2">Expedition CK06-06</strain>
    </source>
</reference>
<feature type="domain" description="Integrase catalytic" evidence="1">
    <location>
        <begin position="67"/>
        <end position="240"/>
    </location>
</feature>
<protein>
    <recommendedName>
        <fullName evidence="1">Integrase catalytic domain-containing protein</fullName>
    </recommendedName>
</protein>
<evidence type="ECO:0000259" key="1">
    <source>
        <dbReference type="PROSITE" id="PS50994"/>
    </source>
</evidence>
<dbReference type="PANTHER" id="PTHR35004">
    <property type="entry name" value="TRANSPOSASE RV3428C-RELATED"/>
    <property type="match status" value="1"/>
</dbReference>
<name>X0YSV0_9ZZZZ</name>
<dbReference type="EMBL" id="BARS01044778">
    <property type="protein sequence ID" value="GAG39751.1"/>
    <property type="molecule type" value="Genomic_DNA"/>
</dbReference>
<gene>
    <name evidence="2" type="ORF">S01H1_67591</name>
</gene>
<proteinExistence type="predicted"/>
<dbReference type="PANTHER" id="PTHR35004:SF7">
    <property type="entry name" value="INTEGRASE PROTEIN"/>
    <property type="match status" value="1"/>
</dbReference>